<sequence length="125" mass="13762">MQSAAVAFSPSPPSGSIRKLASSNGLDSRVLSPSFQHRFDCGSARLSSPWKLRRLSSRSLERRAWIPDRILSSPDPGVVVRASSEKAGAAEIPDSKNFVDTLVLGSLFGAWYLFNIYFNIYNKQV</sequence>
<keyword evidence="3" id="KW-1185">Reference proteome</keyword>
<comment type="caution">
    <text evidence="2">The sequence shown here is derived from an EMBL/GenBank/DDBJ whole genome shotgun (WGS) entry which is preliminary data.</text>
</comment>
<gene>
    <name evidence="2" type="ORF">M569_15820</name>
</gene>
<reference evidence="2 3" key="1">
    <citation type="journal article" date="2013" name="BMC Genomics">
        <title>The miniature genome of a carnivorous plant Genlisea aurea contains a low number of genes and short non-coding sequences.</title>
        <authorList>
            <person name="Leushkin E.V."/>
            <person name="Sutormin R.A."/>
            <person name="Nabieva E.R."/>
            <person name="Penin A.A."/>
            <person name="Kondrashov A.S."/>
            <person name="Logacheva M.D."/>
        </authorList>
    </citation>
    <scope>NUCLEOTIDE SEQUENCE [LARGE SCALE GENOMIC DNA]</scope>
</reference>
<dbReference type="AlphaFoldDB" id="S8DHX8"/>
<protein>
    <submittedName>
        <fullName evidence="2">Phosphate/phosphoenolpyruvate translocator</fullName>
    </submittedName>
</protein>
<dbReference type="EMBL" id="AUSU01008731">
    <property type="protein sequence ID" value="EPS58992.1"/>
    <property type="molecule type" value="Genomic_DNA"/>
</dbReference>
<feature type="region of interest" description="Disordered" evidence="1">
    <location>
        <begin position="1"/>
        <end position="21"/>
    </location>
</feature>
<keyword evidence="2" id="KW-0670">Pyruvate</keyword>
<dbReference type="OrthoDB" id="1939068at2759"/>
<dbReference type="Proteomes" id="UP000015453">
    <property type="component" value="Unassembled WGS sequence"/>
</dbReference>
<evidence type="ECO:0000313" key="3">
    <source>
        <dbReference type="Proteomes" id="UP000015453"/>
    </source>
</evidence>
<proteinExistence type="predicted"/>
<name>S8DHX8_9LAMI</name>
<accession>S8DHX8</accession>
<evidence type="ECO:0000313" key="2">
    <source>
        <dbReference type="EMBL" id="EPS58992.1"/>
    </source>
</evidence>
<evidence type="ECO:0000256" key="1">
    <source>
        <dbReference type="SAM" id="MobiDB-lite"/>
    </source>
</evidence>
<organism evidence="2 3">
    <name type="scientific">Genlisea aurea</name>
    <dbReference type="NCBI Taxonomy" id="192259"/>
    <lineage>
        <taxon>Eukaryota</taxon>
        <taxon>Viridiplantae</taxon>
        <taxon>Streptophyta</taxon>
        <taxon>Embryophyta</taxon>
        <taxon>Tracheophyta</taxon>
        <taxon>Spermatophyta</taxon>
        <taxon>Magnoliopsida</taxon>
        <taxon>eudicotyledons</taxon>
        <taxon>Gunneridae</taxon>
        <taxon>Pentapetalae</taxon>
        <taxon>asterids</taxon>
        <taxon>lamiids</taxon>
        <taxon>Lamiales</taxon>
        <taxon>Lentibulariaceae</taxon>
        <taxon>Genlisea</taxon>
    </lineage>
</organism>